<evidence type="ECO:0000256" key="2">
    <source>
        <dbReference type="ARBA" id="ARBA00022448"/>
    </source>
</evidence>
<dbReference type="AlphaFoldDB" id="A0A0R1V243"/>
<feature type="transmembrane region" description="Helical" evidence="7">
    <location>
        <begin position="138"/>
        <end position="162"/>
    </location>
</feature>
<dbReference type="STRING" id="1423801.FD50_GL002086"/>
<gene>
    <name evidence="8" type="ORF">FD50_GL002086</name>
</gene>
<feature type="transmembrane region" description="Helical" evidence="7">
    <location>
        <begin position="168"/>
        <end position="187"/>
    </location>
</feature>
<dbReference type="InterPro" id="IPR002528">
    <property type="entry name" value="MATE_fam"/>
</dbReference>
<evidence type="ECO:0000256" key="7">
    <source>
        <dbReference type="SAM" id="Phobius"/>
    </source>
</evidence>
<keyword evidence="9" id="KW-1185">Reference proteome</keyword>
<evidence type="ECO:0000313" key="9">
    <source>
        <dbReference type="Proteomes" id="UP000051166"/>
    </source>
</evidence>
<dbReference type="PANTHER" id="PTHR43549:SF3">
    <property type="entry name" value="MULTIDRUG RESISTANCE PROTEIN YPNP-RELATED"/>
    <property type="match status" value="1"/>
</dbReference>
<sequence>MQQLYNLADLMIVGQLLGAQSVAAIGSTSSLVGFVLGFSQGITTGMGLIIARLFGARAFKDVKRQFSISCLICGVIAMILMVLSLVYVKQVLLLLGTPLAIFNDARDYILMIFAGIPISMAFNLCANMLRSVGNSRTPLVFLAIAVVINIVLNFVFILAFGMGTMGSALATVISQFAAAVLCGIHMLKNEMMFRFKMPTKLKFKELAAQLTVGIPMGMQFSIIAIGALLVQRALNGLGTTAIASSSVAAKVDQVAMLPLSALGAALGTYIAQNYGSLQYKRILIGIKQTSWISLGIGLFLAVTIIGFSDLLTYLFVLRPSAGLLQLNRLYFRVVTPWYLLLSVLFILRFTLQGLNYNLLPMIAGVVELIMRMIAALLFVNYWGYLGICLAEPLAWGGGLCTLLLWFPTAIRQIKRLVRIEEPGSAG</sequence>
<feature type="transmembrane region" description="Helical" evidence="7">
    <location>
        <begin position="358"/>
        <end position="378"/>
    </location>
</feature>
<comment type="subcellular location">
    <subcellularLocation>
        <location evidence="1">Cell membrane</location>
        <topology evidence="1">Multi-pass membrane protein</topology>
    </subcellularLocation>
</comment>
<keyword evidence="3" id="KW-1003">Cell membrane</keyword>
<dbReference type="PANTHER" id="PTHR43549">
    <property type="entry name" value="MULTIDRUG RESISTANCE PROTEIN YPNP-RELATED"/>
    <property type="match status" value="1"/>
</dbReference>
<feature type="transmembrane region" description="Helical" evidence="7">
    <location>
        <begin position="254"/>
        <end position="271"/>
    </location>
</feature>
<comment type="caution">
    <text evidence="8">The sequence shown here is derived from an EMBL/GenBank/DDBJ whole genome shotgun (WGS) entry which is preliminary data.</text>
</comment>
<dbReference type="Pfam" id="PF01554">
    <property type="entry name" value="MatE"/>
    <property type="match status" value="2"/>
</dbReference>
<dbReference type="PIRSF" id="PIRSF006603">
    <property type="entry name" value="DinF"/>
    <property type="match status" value="1"/>
</dbReference>
<evidence type="ECO:0000256" key="3">
    <source>
        <dbReference type="ARBA" id="ARBA00022475"/>
    </source>
</evidence>
<organism evidence="8 9">
    <name type="scientific">Liquorilactobacillus satsumensis DSM 16230 = JCM 12392</name>
    <dbReference type="NCBI Taxonomy" id="1423801"/>
    <lineage>
        <taxon>Bacteria</taxon>
        <taxon>Bacillati</taxon>
        <taxon>Bacillota</taxon>
        <taxon>Bacilli</taxon>
        <taxon>Lactobacillales</taxon>
        <taxon>Lactobacillaceae</taxon>
        <taxon>Liquorilactobacillus</taxon>
    </lineage>
</organism>
<dbReference type="NCBIfam" id="TIGR00797">
    <property type="entry name" value="matE"/>
    <property type="match status" value="1"/>
</dbReference>
<keyword evidence="2" id="KW-0813">Transport</keyword>
<feature type="transmembrane region" description="Helical" evidence="7">
    <location>
        <begin position="66"/>
        <end position="88"/>
    </location>
</feature>
<reference evidence="8 9" key="1">
    <citation type="journal article" date="2015" name="Genome Announc.">
        <title>Expanding the biotechnology potential of lactobacilli through comparative genomics of 213 strains and associated genera.</title>
        <authorList>
            <person name="Sun Z."/>
            <person name="Harris H.M."/>
            <person name="McCann A."/>
            <person name="Guo C."/>
            <person name="Argimon S."/>
            <person name="Zhang W."/>
            <person name="Yang X."/>
            <person name="Jeffery I.B."/>
            <person name="Cooney J.C."/>
            <person name="Kagawa T.F."/>
            <person name="Liu W."/>
            <person name="Song Y."/>
            <person name="Salvetti E."/>
            <person name="Wrobel A."/>
            <person name="Rasinkangas P."/>
            <person name="Parkhill J."/>
            <person name="Rea M.C."/>
            <person name="O'Sullivan O."/>
            <person name="Ritari J."/>
            <person name="Douillard F.P."/>
            <person name="Paul Ross R."/>
            <person name="Yang R."/>
            <person name="Briner A.E."/>
            <person name="Felis G.E."/>
            <person name="de Vos W.M."/>
            <person name="Barrangou R."/>
            <person name="Klaenhammer T.R."/>
            <person name="Caufield P.W."/>
            <person name="Cui Y."/>
            <person name="Zhang H."/>
            <person name="O'Toole P.W."/>
        </authorList>
    </citation>
    <scope>NUCLEOTIDE SEQUENCE [LARGE SCALE GENOMIC DNA]</scope>
    <source>
        <strain evidence="8 9">DSM 16230</strain>
    </source>
</reference>
<evidence type="ECO:0000256" key="1">
    <source>
        <dbReference type="ARBA" id="ARBA00004651"/>
    </source>
</evidence>
<accession>A0A0R1V243</accession>
<evidence type="ECO:0000256" key="5">
    <source>
        <dbReference type="ARBA" id="ARBA00022989"/>
    </source>
</evidence>
<dbReference type="GO" id="GO:0015297">
    <property type="term" value="F:antiporter activity"/>
    <property type="evidence" value="ECO:0007669"/>
    <property type="project" value="InterPro"/>
</dbReference>
<dbReference type="Proteomes" id="UP000051166">
    <property type="component" value="Unassembled WGS sequence"/>
</dbReference>
<evidence type="ECO:0000256" key="4">
    <source>
        <dbReference type="ARBA" id="ARBA00022692"/>
    </source>
</evidence>
<dbReference type="GO" id="GO:0042910">
    <property type="term" value="F:xenobiotic transmembrane transporter activity"/>
    <property type="evidence" value="ECO:0007669"/>
    <property type="project" value="InterPro"/>
</dbReference>
<feature type="transmembrane region" description="Helical" evidence="7">
    <location>
        <begin position="291"/>
        <end position="317"/>
    </location>
</feature>
<evidence type="ECO:0000256" key="6">
    <source>
        <dbReference type="ARBA" id="ARBA00023136"/>
    </source>
</evidence>
<evidence type="ECO:0000313" key="8">
    <source>
        <dbReference type="EMBL" id="KRL96805.1"/>
    </source>
</evidence>
<dbReference type="InterPro" id="IPR052031">
    <property type="entry name" value="Membrane_Transporter-Flippase"/>
</dbReference>
<dbReference type="EMBL" id="AZFQ01000055">
    <property type="protein sequence ID" value="KRL96805.1"/>
    <property type="molecule type" value="Genomic_DNA"/>
</dbReference>
<keyword evidence="4 7" id="KW-0812">Transmembrane</keyword>
<dbReference type="PATRIC" id="fig|1423801.4.peg.2133"/>
<name>A0A0R1V243_9LACO</name>
<dbReference type="InterPro" id="IPR048279">
    <property type="entry name" value="MdtK-like"/>
</dbReference>
<proteinExistence type="predicted"/>
<protein>
    <submittedName>
        <fullName evidence="8">Na+-driven multidrug efflux pump</fullName>
    </submittedName>
</protein>
<feature type="transmembrane region" description="Helical" evidence="7">
    <location>
        <begin position="208"/>
        <end position="234"/>
    </location>
</feature>
<feature type="transmembrane region" description="Helical" evidence="7">
    <location>
        <begin position="31"/>
        <end position="54"/>
    </location>
</feature>
<keyword evidence="6 7" id="KW-0472">Membrane</keyword>
<dbReference type="GO" id="GO:0005886">
    <property type="term" value="C:plasma membrane"/>
    <property type="evidence" value="ECO:0007669"/>
    <property type="project" value="UniProtKB-SubCell"/>
</dbReference>
<keyword evidence="5 7" id="KW-1133">Transmembrane helix</keyword>
<feature type="transmembrane region" description="Helical" evidence="7">
    <location>
        <begin position="384"/>
        <end position="406"/>
    </location>
</feature>
<feature type="transmembrane region" description="Helical" evidence="7">
    <location>
        <begin position="108"/>
        <end position="126"/>
    </location>
</feature>
<feature type="transmembrane region" description="Helical" evidence="7">
    <location>
        <begin position="329"/>
        <end position="351"/>
    </location>
</feature>